<evidence type="ECO:0000313" key="3">
    <source>
        <dbReference type="Proteomes" id="UP000701801"/>
    </source>
</evidence>
<evidence type="ECO:0000313" key="2">
    <source>
        <dbReference type="EMBL" id="CAG8983393.1"/>
    </source>
</evidence>
<reference evidence="2" key="1">
    <citation type="submission" date="2021-07" db="EMBL/GenBank/DDBJ databases">
        <authorList>
            <person name="Durling M."/>
        </authorList>
    </citation>
    <scope>NUCLEOTIDE SEQUENCE</scope>
</reference>
<dbReference type="OrthoDB" id="3474306at2759"/>
<dbReference type="EMBL" id="CAJVRM010000726">
    <property type="protein sequence ID" value="CAG8983393.1"/>
    <property type="molecule type" value="Genomic_DNA"/>
</dbReference>
<dbReference type="InterPro" id="IPR010730">
    <property type="entry name" value="HET"/>
</dbReference>
<organism evidence="2 3">
    <name type="scientific">Hymenoscyphus albidus</name>
    <dbReference type="NCBI Taxonomy" id="595503"/>
    <lineage>
        <taxon>Eukaryota</taxon>
        <taxon>Fungi</taxon>
        <taxon>Dikarya</taxon>
        <taxon>Ascomycota</taxon>
        <taxon>Pezizomycotina</taxon>
        <taxon>Leotiomycetes</taxon>
        <taxon>Helotiales</taxon>
        <taxon>Helotiaceae</taxon>
        <taxon>Hymenoscyphus</taxon>
    </lineage>
</organism>
<name>A0A9N9LYJ4_9HELO</name>
<feature type="domain" description="Heterokaryon incompatibility" evidence="1">
    <location>
        <begin position="167"/>
        <end position="313"/>
    </location>
</feature>
<dbReference type="PANTHER" id="PTHR33112">
    <property type="entry name" value="DOMAIN PROTEIN, PUTATIVE-RELATED"/>
    <property type="match status" value="1"/>
</dbReference>
<evidence type="ECO:0000259" key="1">
    <source>
        <dbReference type="Pfam" id="PF06985"/>
    </source>
</evidence>
<dbReference type="PANTHER" id="PTHR33112:SF16">
    <property type="entry name" value="HETEROKARYON INCOMPATIBILITY DOMAIN-CONTAINING PROTEIN"/>
    <property type="match status" value="1"/>
</dbReference>
<keyword evidence="3" id="KW-1185">Reference proteome</keyword>
<comment type="caution">
    <text evidence="2">The sequence shown here is derived from an EMBL/GenBank/DDBJ whole genome shotgun (WGS) entry which is preliminary data.</text>
</comment>
<dbReference type="Proteomes" id="UP000701801">
    <property type="component" value="Unassembled WGS sequence"/>
</dbReference>
<sequence>MPSPERKPELEFFTELGLQGCTFCQFKDKHMSVYDLSKSSEDGCTLCTLVFNEISPFISNFKTEEFAVYHEKDGWDMSAGKAQDLRFRFLGGKVYLPITSFSVTNSIDYSGPESLQCVARLVSECNNQHDCLQDQATRLPTRVIDFGKGNDRILRLYCPSEDETARYTILSHSWGGISPFITLRSNIGARKEGFDIGELPNTFRDAVTLTRELGIRYLWLDSICIIQKDRNDWESEGQRMADYYSNAYLTIAASRAANSSAGFLHWTDTGRPRTIHCESYKAKFDILVYHHKYTGPECEIGNPLYTRGWVFQEMILSPRKSRKEFSTLDFWPWGKVVEEFTKRNLTYDSDKLPAVSALASRFNEILKVPYLAGIWMKEPFDKFMWKALLWGADGPPGEFMTKPGPPSWSWASVNRNINYSLFFQASTLSNDCVTLIEANTQLRGTNPYGEVNGGYLRVRGVLITAQLDSIPRSRQKTAYEAPIGSWTILSSGGDVLKSLKKVLKKNDLYFNLIEFHEDTTLELSPAIDSSCLPTKRTYQRSSRSGLEAVEAMSGIVHCLRFLPTDPEEFYLLSWLLVLTCIDRDTQTYERLGLAEVRMVVENKDYFREIEPQELTIV</sequence>
<proteinExistence type="predicted"/>
<protein>
    <recommendedName>
        <fullName evidence="1">Heterokaryon incompatibility domain-containing protein</fullName>
    </recommendedName>
</protein>
<gene>
    <name evidence="2" type="ORF">HYALB_00000560</name>
</gene>
<dbReference type="Pfam" id="PF06985">
    <property type="entry name" value="HET"/>
    <property type="match status" value="1"/>
</dbReference>
<accession>A0A9N9LYJ4</accession>
<dbReference type="AlphaFoldDB" id="A0A9N9LYJ4"/>